<sequence length="98" mass="11451">MAIKRRQKGHFVVYTIDKARFVLPLTYLRNNVFRELLRMSEEHLGLPTQGPIILPCHAPFMDYLLSLLRKHASFHLHTYVCPSCSYSYLIITTSIFLP</sequence>
<evidence type="ECO:0000256" key="1">
    <source>
        <dbReference type="ARBA" id="ARBA00006974"/>
    </source>
</evidence>
<keyword evidence="3" id="KW-1185">Reference proteome</keyword>
<dbReference type="PANTHER" id="PTHR31175">
    <property type="entry name" value="AUXIN-RESPONSIVE FAMILY PROTEIN"/>
    <property type="match status" value="1"/>
</dbReference>
<gene>
    <name evidence="2" type="ORF">DEO72_LG7g41</name>
</gene>
<dbReference type="PANTHER" id="PTHR31175:SF120">
    <property type="entry name" value="OS09G0547100 PROTEIN"/>
    <property type="match status" value="1"/>
</dbReference>
<dbReference type="AlphaFoldDB" id="A0A4D6MG54"/>
<protein>
    <submittedName>
        <fullName evidence="2">SAUR family protein</fullName>
    </submittedName>
</protein>
<accession>A0A4D6MG54</accession>
<evidence type="ECO:0000313" key="2">
    <source>
        <dbReference type="EMBL" id="QCD98764.1"/>
    </source>
</evidence>
<dbReference type="GO" id="GO:0009733">
    <property type="term" value="P:response to auxin"/>
    <property type="evidence" value="ECO:0007669"/>
    <property type="project" value="InterPro"/>
</dbReference>
<dbReference type="InterPro" id="IPR003676">
    <property type="entry name" value="SAUR_fam"/>
</dbReference>
<comment type="similarity">
    <text evidence="1">Belongs to the ARG7 family.</text>
</comment>
<evidence type="ECO:0000313" key="3">
    <source>
        <dbReference type="Proteomes" id="UP000501690"/>
    </source>
</evidence>
<proteinExistence type="inferred from homology"/>
<dbReference type="EMBL" id="CP039351">
    <property type="protein sequence ID" value="QCD98764.1"/>
    <property type="molecule type" value="Genomic_DNA"/>
</dbReference>
<dbReference type="Proteomes" id="UP000501690">
    <property type="component" value="Linkage Group LG7"/>
</dbReference>
<reference evidence="2 3" key="1">
    <citation type="submission" date="2019-04" db="EMBL/GenBank/DDBJ databases">
        <title>An improved genome assembly and genetic linkage map for asparagus bean, Vigna unguiculata ssp. sesquipedialis.</title>
        <authorList>
            <person name="Xia Q."/>
            <person name="Zhang R."/>
            <person name="Dong Y."/>
        </authorList>
    </citation>
    <scope>NUCLEOTIDE SEQUENCE [LARGE SCALE GENOMIC DNA]</scope>
    <source>
        <tissue evidence="2">Leaf</tissue>
    </source>
</reference>
<dbReference type="Pfam" id="PF02519">
    <property type="entry name" value="Auxin_inducible"/>
    <property type="match status" value="1"/>
</dbReference>
<organism evidence="2 3">
    <name type="scientific">Vigna unguiculata</name>
    <name type="common">Cowpea</name>
    <dbReference type="NCBI Taxonomy" id="3917"/>
    <lineage>
        <taxon>Eukaryota</taxon>
        <taxon>Viridiplantae</taxon>
        <taxon>Streptophyta</taxon>
        <taxon>Embryophyta</taxon>
        <taxon>Tracheophyta</taxon>
        <taxon>Spermatophyta</taxon>
        <taxon>Magnoliopsida</taxon>
        <taxon>eudicotyledons</taxon>
        <taxon>Gunneridae</taxon>
        <taxon>Pentapetalae</taxon>
        <taxon>rosids</taxon>
        <taxon>fabids</taxon>
        <taxon>Fabales</taxon>
        <taxon>Fabaceae</taxon>
        <taxon>Papilionoideae</taxon>
        <taxon>50 kb inversion clade</taxon>
        <taxon>NPAAA clade</taxon>
        <taxon>indigoferoid/millettioid clade</taxon>
        <taxon>Phaseoleae</taxon>
        <taxon>Vigna</taxon>
    </lineage>
</organism>
<name>A0A4D6MG54_VIGUN</name>